<dbReference type="AlphaFoldDB" id="A0A9W7STM0"/>
<evidence type="ECO:0000313" key="1">
    <source>
        <dbReference type="EMBL" id="KAH9828118.1"/>
    </source>
</evidence>
<evidence type="ECO:0000313" key="2">
    <source>
        <dbReference type="Proteomes" id="UP001138500"/>
    </source>
</evidence>
<dbReference type="Proteomes" id="UP001138500">
    <property type="component" value="Unassembled WGS sequence"/>
</dbReference>
<name>A0A9W7STM0_9PEZI</name>
<accession>A0A9W7STM0</accession>
<comment type="caution">
    <text evidence="1">The sequence shown here is derived from an EMBL/GenBank/DDBJ whole genome shotgun (WGS) entry which is preliminary data.</text>
</comment>
<sequence>MKIAPGILAVMCHARPVKDIRAMRQVLVERRMPAVADRDHRDVRPVNAGFDIATMERLRKVSRLDRSQAKEFELRAAGARVRR</sequence>
<keyword evidence="2" id="KW-1185">Reference proteome</keyword>
<reference evidence="1 2" key="2">
    <citation type="journal article" date="2021" name="Curr. Genet.">
        <title>Genetic response to nitrogen starvation in the aggressive Eucalyptus foliar pathogen Teratosphaeria destructans.</title>
        <authorList>
            <person name="Havenga M."/>
            <person name="Wingfield B.D."/>
            <person name="Wingfield M.J."/>
            <person name="Dreyer L.L."/>
            <person name="Roets F."/>
            <person name="Aylward J."/>
        </authorList>
    </citation>
    <scope>NUCLEOTIDE SEQUENCE [LARGE SCALE GENOMIC DNA]</scope>
    <source>
        <strain evidence="1">CMW44962</strain>
    </source>
</reference>
<protein>
    <submittedName>
        <fullName evidence="1">Uncharacterized protein</fullName>
    </submittedName>
</protein>
<organism evidence="1 2">
    <name type="scientific">Teratosphaeria destructans</name>
    <dbReference type="NCBI Taxonomy" id="418781"/>
    <lineage>
        <taxon>Eukaryota</taxon>
        <taxon>Fungi</taxon>
        <taxon>Dikarya</taxon>
        <taxon>Ascomycota</taxon>
        <taxon>Pezizomycotina</taxon>
        <taxon>Dothideomycetes</taxon>
        <taxon>Dothideomycetidae</taxon>
        <taxon>Mycosphaerellales</taxon>
        <taxon>Teratosphaeriaceae</taxon>
        <taxon>Teratosphaeria</taxon>
    </lineage>
</organism>
<dbReference type="EMBL" id="RIBY02001831">
    <property type="protein sequence ID" value="KAH9828118.1"/>
    <property type="molecule type" value="Genomic_DNA"/>
</dbReference>
<reference evidence="1 2" key="1">
    <citation type="journal article" date="2018" name="IMA Fungus">
        <title>IMA Genome-F 10: Nine draft genome sequences of Claviceps purpurea s.lat., including C. arundinis, C. humidiphila, and C. cf. spartinae, pseudomolecules for the pitch canker pathogen Fusarium circinatum, draft genome of Davidsoniella eucalypti, Grosmannia galeiformis, Quambalaria eucalypti, and Teratosphaeria destructans.</title>
        <authorList>
            <person name="Wingfield B.D."/>
            <person name="Liu M."/>
            <person name="Nguyen H.D."/>
            <person name="Lane F.A."/>
            <person name="Morgan S.W."/>
            <person name="De Vos L."/>
            <person name="Wilken P.M."/>
            <person name="Duong T.A."/>
            <person name="Aylward J."/>
            <person name="Coetzee M.P."/>
            <person name="Dadej K."/>
            <person name="De Beer Z.W."/>
            <person name="Findlay W."/>
            <person name="Havenga M."/>
            <person name="Kolarik M."/>
            <person name="Menzies J.G."/>
            <person name="Naidoo K."/>
            <person name="Pochopski O."/>
            <person name="Shoukouhi P."/>
            <person name="Santana Q.C."/>
            <person name="Seifert K.A."/>
            <person name="Soal N."/>
            <person name="Steenkamp E.T."/>
            <person name="Tatham C.T."/>
            <person name="van der Nest M.A."/>
            <person name="Wingfield M.J."/>
        </authorList>
    </citation>
    <scope>NUCLEOTIDE SEQUENCE [LARGE SCALE GENOMIC DNA]</scope>
    <source>
        <strain evidence="1">CMW44962</strain>
    </source>
</reference>
<proteinExistence type="predicted"/>
<gene>
    <name evidence="1" type="ORF">Tdes44962_MAKER09465</name>
</gene>